<organism evidence="6 7">
    <name type="scientific">Steinernema carpocapsae</name>
    <name type="common">Entomopathogenic nematode</name>
    <dbReference type="NCBI Taxonomy" id="34508"/>
    <lineage>
        <taxon>Eukaryota</taxon>
        <taxon>Metazoa</taxon>
        <taxon>Ecdysozoa</taxon>
        <taxon>Nematoda</taxon>
        <taxon>Chromadorea</taxon>
        <taxon>Rhabditida</taxon>
        <taxon>Tylenchina</taxon>
        <taxon>Panagrolaimomorpha</taxon>
        <taxon>Strongyloidoidea</taxon>
        <taxon>Steinernematidae</taxon>
        <taxon>Steinernema</taxon>
    </lineage>
</organism>
<dbReference type="InterPro" id="IPR019775">
    <property type="entry name" value="WD40_repeat_CS"/>
</dbReference>
<dbReference type="InterPro" id="IPR001680">
    <property type="entry name" value="WD40_rpt"/>
</dbReference>
<evidence type="ECO:0000256" key="5">
    <source>
        <dbReference type="RuleBase" id="RU369068"/>
    </source>
</evidence>
<comment type="caution">
    <text evidence="6">The sequence shown here is derived from an EMBL/GenBank/DDBJ whole genome shotgun (WGS) entry which is preliminary data.</text>
</comment>
<dbReference type="PRINTS" id="PR00320">
    <property type="entry name" value="GPROTEINBRPT"/>
</dbReference>
<proteinExistence type="inferred from homology"/>
<dbReference type="PROSITE" id="PS00678">
    <property type="entry name" value="WD_REPEATS_1"/>
    <property type="match status" value="1"/>
</dbReference>
<dbReference type="InterPro" id="IPR036322">
    <property type="entry name" value="WD40_repeat_dom_sf"/>
</dbReference>
<dbReference type="Pfam" id="PF00400">
    <property type="entry name" value="WD40"/>
    <property type="match status" value="4"/>
</dbReference>
<dbReference type="STRING" id="34508.A0A4U5PAF5"/>
<dbReference type="GO" id="GO:0031932">
    <property type="term" value="C:TORC2 complex"/>
    <property type="evidence" value="ECO:0007669"/>
    <property type="project" value="UniProtKB-UniRule"/>
</dbReference>
<dbReference type="AlphaFoldDB" id="A0A4U5PAF5"/>
<comment type="function">
    <text evidence="5">Subunit of TORC1 and TORC2, which regulate cell growth and survival in response to nutrient and hormonal signals.</text>
</comment>
<dbReference type="GO" id="GO:0032956">
    <property type="term" value="P:regulation of actin cytoskeleton organization"/>
    <property type="evidence" value="ECO:0007669"/>
    <property type="project" value="TreeGrafter"/>
</dbReference>
<evidence type="ECO:0000313" key="7">
    <source>
        <dbReference type="Proteomes" id="UP000298663"/>
    </source>
</evidence>
<dbReference type="InterPro" id="IPR015943">
    <property type="entry name" value="WD40/YVTN_repeat-like_dom_sf"/>
</dbReference>
<reference evidence="6 7" key="1">
    <citation type="journal article" date="2015" name="Genome Biol.">
        <title>Comparative genomics of Steinernema reveals deeply conserved gene regulatory networks.</title>
        <authorList>
            <person name="Dillman A.R."/>
            <person name="Macchietto M."/>
            <person name="Porter C.F."/>
            <person name="Rogers A."/>
            <person name="Williams B."/>
            <person name="Antoshechkin I."/>
            <person name="Lee M.M."/>
            <person name="Goodwin Z."/>
            <person name="Lu X."/>
            <person name="Lewis E.E."/>
            <person name="Goodrich-Blair H."/>
            <person name="Stock S.P."/>
            <person name="Adams B.J."/>
            <person name="Sternberg P.W."/>
            <person name="Mortazavi A."/>
        </authorList>
    </citation>
    <scope>NUCLEOTIDE SEQUENCE [LARGE SCALE GENOMIC DNA]</scope>
    <source>
        <strain evidence="6 7">ALL</strain>
    </source>
</reference>
<dbReference type="EMBL" id="AZBU02000002">
    <property type="protein sequence ID" value="TKR93309.1"/>
    <property type="molecule type" value="Genomic_DNA"/>
</dbReference>
<comment type="subunit">
    <text evidence="5">Part of TORC1 complex. Part of the TORC2 complex.</text>
</comment>
<dbReference type="SMART" id="SM00320">
    <property type="entry name" value="WD40"/>
    <property type="match status" value="6"/>
</dbReference>
<dbReference type="PANTHER" id="PTHR19842">
    <property type="entry name" value="G BETA-LIKE PROTEIN GBL"/>
    <property type="match status" value="1"/>
</dbReference>
<comment type="similarity">
    <text evidence="1 5">Belongs to the WD repeat LST8 family.</text>
</comment>
<dbReference type="Gene3D" id="2.130.10.10">
    <property type="entry name" value="YVTN repeat-like/Quinoprotein amine dehydrogenase"/>
    <property type="match status" value="1"/>
</dbReference>
<evidence type="ECO:0000256" key="4">
    <source>
        <dbReference type="PROSITE-ProRule" id="PRU00221"/>
    </source>
</evidence>
<dbReference type="PROSITE" id="PS50294">
    <property type="entry name" value="WD_REPEATS_REGION"/>
    <property type="match status" value="2"/>
</dbReference>
<name>A0A4U5PAF5_STECR</name>
<dbReference type="Proteomes" id="UP000298663">
    <property type="component" value="Unassembled WGS sequence"/>
</dbReference>
<feature type="repeat" description="WD" evidence="4">
    <location>
        <begin position="221"/>
        <end position="253"/>
    </location>
</feature>
<gene>
    <name evidence="6" type="ORF">L596_007791</name>
</gene>
<evidence type="ECO:0000313" key="6">
    <source>
        <dbReference type="EMBL" id="TKR93309.1"/>
    </source>
</evidence>
<protein>
    <recommendedName>
        <fullName evidence="5">Target of rapamycin complex subunit lst8</fullName>
        <shortName evidence="5">TORC subunit lst8</shortName>
    </recommendedName>
</protein>
<dbReference type="OrthoDB" id="400at2759"/>
<keyword evidence="5" id="KW-0963">Cytoplasm</keyword>
<dbReference type="PROSITE" id="PS50082">
    <property type="entry name" value="WD_REPEATS_2"/>
    <property type="match status" value="3"/>
</dbReference>
<keyword evidence="3 5" id="KW-0677">Repeat</keyword>
<dbReference type="GO" id="GO:0031929">
    <property type="term" value="P:TOR signaling"/>
    <property type="evidence" value="ECO:0007669"/>
    <property type="project" value="UniProtKB-UniRule"/>
</dbReference>
<feature type="repeat" description="WD" evidence="4">
    <location>
        <begin position="81"/>
        <end position="106"/>
    </location>
</feature>
<evidence type="ECO:0000256" key="2">
    <source>
        <dbReference type="ARBA" id="ARBA00022574"/>
    </source>
</evidence>
<dbReference type="GO" id="GO:0005737">
    <property type="term" value="C:cytoplasm"/>
    <property type="evidence" value="ECO:0007669"/>
    <property type="project" value="UniProtKB-SubCell"/>
</dbReference>
<keyword evidence="7" id="KW-1185">Reference proteome</keyword>
<sequence>MQPMLASASYDATIRFWDLNRGSALGQMNHKDSQVNAMEFSADGMLLALGCWHNLKLVDMQKQAVVDSTEGNRKLRVERNVTSLFFIPESTKLVSGGEDQTIRLWNSRGSQLQCEKILELPNAVNSVCMGSNSNVVFATDGRGCAYQWDVRTNYLAPFPVRNLHFGEHILSIAASGNLVAGATNHGRILIWDAIYGNAEVKTEGHNDAWDGPVKRPQKCEIQAHRNYATRVRFTPNGERLASTSADGSVCLWDPHSLENLDPVTRFVDDSPNPVGWVWDCAFTSSHQSKYMYSASADGLLRCWEVESARVKMYFRGHNKPITAMTFRDTR</sequence>
<dbReference type="GO" id="GO:0031931">
    <property type="term" value="C:TORC1 complex"/>
    <property type="evidence" value="ECO:0007669"/>
    <property type="project" value="UniProtKB-UniRule"/>
</dbReference>
<feature type="repeat" description="WD" evidence="4">
    <location>
        <begin position="1"/>
        <end position="27"/>
    </location>
</feature>
<dbReference type="PANTHER" id="PTHR19842:SF0">
    <property type="entry name" value="TARGET OF RAPAMYCIN COMPLEX SUBUNIT LST8"/>
    <property type="match status" value="1"/>
</dbReference>
<dbReference type="InterPro" id="IPR020472">
    <property type="entry name" value="WD40_PAC1"/>
</dbReference>
<evidence type="ECO:0000256" key="1">
    <source>
        <dbReference type="ARBA" id="ARBA00009890"/>
    </source>
</evidence>
<accession>A0A4U5PAF5</accession>
<keyword evidence="2 4" id="KW-0853">WD repeat</keyword>
<reference evidence="6 7" key="2">
    <citation type="journal article" date="2019" name="G3 (Bethesda)">
        <title>Hybrid Assembly of the Genome of the Entomopathogenic Nematode Steinernema carpocapsae Identifies the X-Chromosome.</title>
        <authorList>
            <person name="Serra L."/>
            <person name="Macchietto M."/>
            <person name="Macias-Munoz A."/>
            <person name="McGill C.J."/>
            <person name="Rodriguez I.M."/>
            <person name="Rodriguez B."/>
            <person name="Murad R."/>
            <person name="Mortazavi A."/>
        </authorList>
    </citation>
    <scope>NUCLEOTIDE SEQUENCE [LARGE SCALE GENOMIC DNA]</scope>
    <source>
        <strain evidence="6 7">ALL</strain>
    </source>
</reference>
<dbReference type="SUPFAM" id="SSF50978">
    <property type="entry name" value="WD40 repeat-like"/>
    <property type="match status" value="1"/>
</dbReference>
<dbReference type="InterPro" id="IPR037588">
    <property type="entry name" value="MLST8"/>
</dbReference>
<evidence type="ECO:0000256" key="3">
    <source>
        <dbReference type="ARBA" id="ARBA00022737"/>
    </source>
</evidence>
<comment type="subcellular location">
    <subcellularLocation>
        <location evidence="5">Cytoplasm</location>
    </subcellularLocation>
</comment>